<dbReference type="CDD" id="cd08054">
    <property type="entry name" value="gp6"/>
    <property type="match status" value="1"/>
</dbReference>
<dbReference type="EMBL" id="JBEAAL010000007">
    <property type="protein sequence ID" value="MEQ1405644.1"/>
    <property type="molecule type" value="Genomic_DNA"/>
</dbReference>
<comment type="caution">
    <text evidence="1">The sequence shown here is derived from an EMBL/GenBank/DDBJ whole genome shotgun (WGS) entry which is preliminary data.</text>
</comment>
<organism evidence="1 2">
    <name type="scientific">Neorhizobium phenanthreniclasticum</name>
    <dbReference type="NCBI Taxonomy" id="3157917"/>
    <lineage>
        <taxon>Bacteria</taxon>
        <taxon>Pseudomonadati</taxon>
        <taxon>Pseudomonadota</taxon>
        <taxon>Alphaproteobacteria</taxon>
        <taxon>Hyphomicrobiales</taxon>
        <taxon>Rhizobiaceae</taxon>
        <taxon>Rhizobium/Agrobacterium group</taxon>
        <taxon>Neorhizobium</taxon>
    </lineage>
</organism>
<dbReference type="Pfam" id="PF05135">
    <property type="entry name" value="Phage_connect_1"/>
    <property type="match status" value="1"/>
</dbReference>
<dbReference type="Gene3D" id="1.10.3230.30">
    <property type="entry name" value="Phage gp6-like head-tail connector protein"/>
    <property type="match status" value="1"/>
</dbReference>
<dbReference type="InterPro" id="IPR006450">
    <property type="entry name" value="Phage_HK97_gp6-like"/>
</dbReference>
<gene>
    <name evidence="1" type="ORF">ABK249_11935</name>
</gene>
<protein>
    <submittedName>
        <fullName evidence="1">Head-tail connector protein</fullName>
    </submittedName>
</protein>
<name>A0ABV0M1A2_9HYPH</name>
<evidence type="ECO:0000313" key="2">
    <source>
        <dbReference type="Proteomes" id="UP001496627"/>
    </source>
</evidence>
<dbReference type="RefSeq" id="WP_348862953.1">
    <property type="nucleotide sequence ID" value="NZ_JBEAAL010000007.1"/>
</dbReference>
<dbReference type="InterPro" id="IPR021146">
    <property type="entry name" value="Phage_gp6-like_head-tail"/>
</dbReference>
<accession>A0ABV0M1A2</accession>
<keyword evidence="2" id="KW-1185">Reference proteome</keyword>
<proteinExistence type="predicted"/>
<dbReference type="NCBIfam" id="TIGR01560">
    <property type="entry name" value="put_DNA_pack"/>
    <property type="match status" value="1"/>
</dbReference>
<evidence type="ECO:0000313" key="1">
    <source>
        <dbReference type="EMBL" id="MEQ1405644.1"/>
    </source>
</evidence>
<sequence length="108" mass="11994">MAIATLEELKAQVGWTDDLPNDDALMDRKIEAAQDHIERLLGFKIEETYPPAGDPAVSTVPAALKEAVLQLAAHWFENREATLVGVTAQELPFGVLEIVNEYREWSFG</sequence>
<reference evidence="1 2" key="1">
    <citation type="submission" date="2024-05" db="EMBL/GenBank/DDBJ databases">
        <title>Neorhizobium sp. Rsf11, a plant growth promoting and heavy metal resistant PAH-degrader.</title>
        <authorList>
            <person name="Golubev S.N."/>
            <person name="Muratova A.Y."/>
            <person name="Markelova M.I."/>
        </authorList>
    </citation>
    <scope>NUCLEOTIDE SEQUENCE [LARGE SCALE GENOMIC DNA]</scope>
    <source>
        <strain evidence="1 2">Rsf11</strain>
    </source>
</reference>
<dbReference type="Proteomes" id="UP001496627">
    <property type="component" value="Unassembled WGS sequence"/>
</dbReference>